<sequence length="62" mass="6129">MLKNLGLAGVVGLLMLVGGVALAAWESLLLGGALALIVAGLGLMVYGLVTNLMQAMGMGGLM</sequence>
<evidence type="ECO:0000313" key="3">
    <source>
        <dbReference type="Proteomes" id="UP001596445"/>
    </source>
</evidence>
<name>A0ABD5VZ82_9EURY</name>
<gene>
    <name evidence="2" type="ORF">ACFQQG_10875</name>
</gene>
<reference evidence="2 3" key="1">
    <citation type="journal article" date="2019" name="Int. J. Syst. Evol. Microbiol.">
        <title>The Global Catalogue of Microorganisms (GCM) 10K type strain sequencing project: providing services to taxonomists for standard genome sequencing and annotation.</title>
        <authorList>
            <consortium name="The Broad Institute Genomics Platform"/>
            <consortium name="The Broad Institute Genome Sequencing Center for Infectious Disease"/>
            <person name="Wu L."/>
            <person name="Ma J."/>
        </authorList>
    </citation>
    <scope>NUCLEOTIDE SEQUENCE [LARGE SCALE GENOMIC DNA]</scope>
    <source>
        <strain evidence="2 3">JCM 30072</strain>
    </source>
</reference>
<organism evidence="2 3">
    <name type="scientific">Halovenus salina</name>
    <dbReference type="NCBI Taxonomy" id="1510225"/>
    <lineage>
        <taxon>Archaea</taxon>
        <taxon>Methanobacteriati</taxon>
        <taxon>Methanobacteriota</taxon>
        <taxon>Stenosarchaea group</taxon>
        <taxon>Halobacteria</taxon>
        <taxon>Halobacteriales</taxon>
        <taxon>Haloarculaceae</taxon>
        <taxon>Halovenus</taxon>
    </lineage>
</organism>
<keyword evidence="1" id="KW-1133">Transmembrane helix</keyword>
<comment type="caution">
    <text evidence="2">The sequence shown here is derived from an EMBL/GenBank/DDBJ whole genome shotgun (WGS) entry which is preliminary data.</text>
</comment>
<dbReference type="Pfam" id="PF24282">
    <property type="entry name" value="DUF7470"/>
    <property type="match status" value="1"/>
</dbReference>
<protein>
    <recommendedName>
        <fullName evidence="4">Major facilitator superfamily (MFS) profile domain-containing protein</fullName>
    </recommendedName>
</protein>
<proteinExistence type="predicted"/>
<evidence type="ECO:0000256" key="1">
    <source>
        <dbReference type="SAM" id="Phobius"/>
    </source>
</evidence>
<dbReference type="Proteomes" id="UP001596445">
    <property type="component" value="Unassembled WGS sequence"/>
</dbReference>
<keyword evidence="1" id="KW-0812">Transmembrane</keyword>
<accession>A0ABD5VZ82</accession>
<dbReference type="InterPro" id="IPR055893">
    <property type="entry name" value="DUF7470"/>
</dbReference>
<dbReference type="AlphaFoldDB" id="A0ABD5VZ82"/>
<evidence type="ECO:0008006" key="4">
    <source>
        <dbReference type="Google" id="ProtNLM"/>
    </source>
</evidence>
<dbReference type="RefSeq" id="WP_267161305.1">
    <property type="nucleotide sequence ID" value="NZ_CP112972.1"/>
</dbReference>
<dbReference type="GeneID" id="76630601"/>
<keyword evidence="1" id="KW-0472">Membrane</keyword>
<evidence type="ECO:0000313" key="2">
    <source>
        <dbReference type="EMBL" id="MFC7058591.1"/>
    </source>
</evidence>
<keyword evidence="3" id="KW-1185">Reference proteome</keyword>
<feature type="transmembrane region" description="Helical" evidence="1">
    <location>
        <begin position="33"/>
        <end position="53"/>
    </location>
</feature>
<dbReference type="EMBL" id="JBHSZI010000001">
    <property type="protein sequence ID" value="MFC7058591.1"/>
    <property type="molecule type" value="Genomic_DNA"/>
</dbReference>